<dbReference type="EMBL" id="JAQNDK010000004">
    <property type="protein sequence ID" value="MDC0683001.1"/>
    <property type="molecule type" value="Genomic_DNA"/>
</dbReference>
<gene>
    <name evidence="2" type="ORF">POL72_35060</name>
</gene>
<accession>A0ABT5CCZ9</accession>
<sequence length="175" mass="19278">MPFIESVLFFAGLPTTDPKVLSPERLVIEPVWFKAKSVYLDAPLSSEGVDMIVESLAGTGLGPDLIFNTYGGAIGAVAPDATAFVHRKTMFSMQIYLEADASTNHDDAMAWMTAFGDKLRSYASRFAVPNYIDADQKDWPTAYYGSNLARLVAVKQKYDPQNVFRFAQSIPTHSP</sequence>
<dbReference type="Gene3D" id="3.40.462.20">
    <property type="match status" value="1"/>
</dbReference>
<reference evidence="2 3" key="1">
    <citation type="submission" date="2023-01" db="EMBL/GenBank/DDBJ databases">
        <title>Minimal conservation of predation-associated metabolite biosynthetic gene clusters underscores biosynthetic potential of Myxococcota including descriptions for ten novel species: Archangium lansinium sp. nov., Myxococcus landrumus sp. nov., Nannocystis bai.</title>
        <authorList>
            <person name="Ahearne A."/>
            <person name="Stevens C."/>
            <person name="Dowd S."/>
        </authorList>
    </citation>
    <scope>NUCLEOTIDE SEQUENCE [LARGE SCALE GENOMIC DNA]</scope>
    <source>
        <strain evidence="2 3">WIWO2</strain>
    </source>
</reference>
<dbReference type="Pfam" id="PF08031">
    <property type="entry name" value="BBE"/>
    <property type="match status" value="1"/>
</dbReference>
<name>A0ABT5CCZ9_9BACT</name>
<evidence type="ECO:0000313" key="2">
    <source>
        <dbReference type="EMBL" id="MDC0683001.1"/>
    </source>
</evidence>
<keyword evidence="3" id="KW-1185">Reference proteome</keyword>
<evidence type="ECO:0000313" key="3">
    <source>
        <dbReference type="Proteomes" id="UP001217485"/>
    </source>
</evidence>
<protein>
    <submittedName>
        <fullName evidence="2">BBE domain-containing protein</fullName>
    </submittedName>
</protein>
<dbReference type="Proteomes" id="UP001217485">
    <property type="component" value="Unassembled WGS sequence"/>
</dbReference>
<comment type="caution">
    <text evidence="2">The sequence shown here is derived from an EMBL/GenBank/DDBJ whole genome shotgun (WGS) entry which is preliminary data.</text>
</comment>
<proteinExistence type="predicted"/>
<dbReference type="RefSeq" id="WP_272101151.1">
    <property type="nucleotide sequence ID" value="NZ_JAQNDK010000004.1"/>
</dbReference>
<dbReference type="InterPro" id="IPR012951">
    <property type="entry name" value="BBE"/>
</dbReference>
<dbReference type="PANTHER" id="PTHR32448">
    <property type="entry name" value="OS08G0158400 PROTEIN"/>
    <property type="match status" value="1"/>
</dbReference>
<organism evidence="2 3">
    <name type="scientific">Sorangium atrum</name>
    <dbReference type="NCBI Taxonomy" id="2995308"/>
    <lineage>
        <taxon>Bacteria</taxon>
        <taxon>Pseudomonadati</taxon>
        <taxon>Myxococcota</taxon>
        <taxon>Polyangia</taxon>
        <taxon>Polyangiales</taxon>
        <taxon>Polyangiaceae</taxon>
        <taxon>Sorangium</taxon>
    </lineage>
</organism>
<feature type="domain" description="Berberine/berberine-like" evidence="1">
    <location>
        <begin position="130"/>
        <end position="171"/>
    </location>
</feature>
<evidence type="ECO:0000259" key="1">
    <source>
        <dbReference type="Pfam" id="PF08031"/>
    </source>
</evidence>